<gene>
    <name evidence="1" type="ORF">psyc5s11_50710</name>
</gene>
<dbReference type="EMBL" id="AP024849">
    <property type="protein sequence ID" value="BCZ49004.1"/>
    <property type="molecule type" value="Genomic_DNA"/>
</dbReference>
<name>A0ABN6J821_9CLOT</name>
<evidence type="ECO:0000313" key="2">
    <source>
        <dbReference type="Proteomes" id="UP000824633"/>
    </source>
</evidence>
<reference evidence="2" key="1">
    <citation type="submission" date="2021-07" db="EMBL/GenBank/DDBJ databases">
        <title>Complete genome sequencing of a Clostridium isolate.</title>
        <authorList>
            <person name="Ueki A."/>
            <person name="Tonouchi A."/>
        </authorList>
    </citation>
    <scope>NUCLEOTIDE SEQUENCE [LARGE SCALE GENOMIC DNA]</scope>
    <source>
        <strain evidence="2">C5S11</strain>
    </source>
</reference>
<organism evidence="1 2">
    <name type="scientific">Clostridium gelidum</name>
    <dbReference type="NCBI Taxonomy" id="704125"/>
    <lineage>
        <taxon>Bacteria</taxon>
        <taxon>Bacillati</taxon>
        <taxon>Bacillota</taxon>
        <taxon>Clostridia</taxon>
        <taxon>Eubacteriales</taxon>
        <taxon>Clostridiaceae</taxon>
        <taxon>Clostridium</taxon>
    </lineage>
</organism>
<sequence>MDIVVGKQGTKTVLMVLSERVARKELIFKIPSKSQAAVKTLTLNGLRTLSEIKKEN</sequence>
<protein>
    <submittedName>
        <fullName evidence="1">Uncharacterized protein</fullName>
    </submittedName>
</protein>
<keyword evidence="2" id="KW-1185">Reference proteome</keyword>
<dbReference type="Proteomes" id="UP000824633">
    <property type="component" value="Chromosome"/>
</dbReference>
<accession>A0ABN6J821</accession>
<evidence type="ECO:0000313" key="1">
    <source>
        <dbReference type="EMBL" id="BCZ49004.1"/>
    </source>
</evidence>
<proteinExistence type="predicted"/>